<evidence type="ECO:0000256" key="6">
    <source>
        <dbReference type="ARBA" id="ARBA00023157"/>
    </source>
</evidence>
<dbReference type="InterPro" id="IPR003598">
    <property type="entry name" value="Ig_sub2"/>
</dbReference>
<keyword evidence="11" id="KW-1185">Reference proteome</keyword>
<evidence type="ECO:0000256" key="7">
    <source>
        <dbReference type="ARBA" id="ARBA00023180"/>
    </source>
</evidence>
<evidence type="ECO:0000259" key="9">
    <source>
        <dbReference type="PROSITE" id="PS50835"/>
    </source>
</evidence>
<keyword evidence="3" id="KW-0732">Signal</keyword>
<name>T1GU86_MEGSC</name>
<evidence type="ECO:0000256" key="5">
    <source>
        <dbReference type="ARBA" id="ARBA00023136"/>
    </source>
</evidence>
<keyword evidence="8" id="KW-0393">Immunoglobulin domain</keyword>
<evidence type="ECO:0000256" key="4">
    <source>
        <dbReference type="ARBA" id="ARBA00022737"/>
    </source>
</evidence>
<dbReference type="GO" id="GO:0005886">
    <property type="term" value="C:plasma membrane"/>
    <property type="evidence" value="ECO:0007669"/>
    <property type="project" value="UniProtKB-SubCell"/>
</dbReference>
<reference evidence="11" key="1">
    <citation type="submission" date="2013-02" db="EMBL/GenBank/DDBJ databases">
        <authorList>
            <person name="Hughes D."/>
        </authorList>
    </citation>
    <scope>NUCLEOTIDE SEQUENCE</scope>
    <source>
        <strain>Durham</strain>
        <strain evidence="11">NC isolate 2 -- Noor lab</strain>
    </source>
</reference>
<evidence type="ECO:0000313" key="11">
    <source>
        <dbReference type="Proteomes" id="UP000015102"/>
    </source>
</evidence>
<sequence length="131" mass="14727">LFPFTNRLKFSFNLSTVPPNIDDSLTSSDVIAQEGDNVSLKCKANGSPPPSLKWKRDDGSRMVINKSLEVNEVEGELLELERISRLHMGAYLCIASNGVPPSVSKRIKVSVDCEYIYISIYNKIIYTLRIF</sequence>
<evidence type="ECO:0000256" key="2">
    <source>
        <dbReference type="ARBA" id="ARBA00022475"/>
    </source>
</evidence>
<dbReference type="InterPro" id="IPR003599">
    <property type="entry name" value="Ig_sub"/>
</dbReference>
<evidence type="ECO:0000256" key="3">
    <source>
        <dbReference type="ARBA" id="ARBA00022729"/>
    </source>
</evidence>
<evidence type="ECO:0000256" key="8">
    <source>
        <dbReference type="ARBA" id="ARBA00023319"/>
    </source>
</evidence>
<dbReference type="PANTHER" id="PTHR12231">
    <property type="entry name" value="CTX-RELATED TYPE I TRANSMEMBRANE PROTEIN"/>
    <property type="match status" value="1"/>
</dbReference>
<dbReference type="InterPro" id="IPR051170">
    <property type="entry name" value="Neural/epithelial_adhesion"/>
</dbReference>
<dbReference type="EMBL" id="CAQQ02061489">
    <property type="status" value="NOT_ANNOTATED_CDS"/>
    <property type="molecule type" value="Genomic_DNA"/>
</dbReference>
<dbReference type="InterPro" id="IPR013783">
    <property type="entry name" value="Ig-like_fold"/>
</dbReference>
<keyword evidence="2" id="KW-1003">Cell membrane</keyword>
<keyword evidence="5" id="KW-0472">Membrane</keyword>
<dbReference type="InterPro" id="IPR036179">
    <property type="entry name" value="Ig-like_dom_sf"/>
</dbReference>
<dbReference type="PROSITE" id="PS50835">
    <property type="entry name" value="IG_LIKE"/>
    <property type="match status" value="1"/>
</dbReference>
<keyword evidence="7" id="KW-0325">Glycoprotein</keyword>
<dbReference type="Gene3D" id="2.60.40.10">
    <property type="entry name" value="Immunoglobulins"/>
    <property type="match status" value="1"/>
</dbReference>
<dbReference type="EnsemblMetazoa" id="MESCA007295-RA">
    <property type="protein sequence ID" value="MESCA007295-PA"/>
    <property type="gene ID" value="MESCA007295"/>
</dbReference>
<proteinExistence type="predicted"/>
<dbReference type="OMA" id="HEANVPP"/>
<dbReference type="FunFam" id="2.60.40.10:FF:000328">
    <property type="entry name" value="CLUMA_CG000981, isoform A"/>
    <property type="match status" value="1"/>
</dbReference>
<dbReference type="STRING" id="36166.T1GU86"/>
<dbReference type="InterPro" id="IPR007110">
    <property type="entry name" value="Ig-like_dom"/>
</dbReference>
<dbReference type="PANTHER" id="PTHR12231:SF157">
    <property type="entry name" value="DPR-INTERACTING PROTEIN EPSILON-RELATED"/>
    <property type="match status" value="1"/>
</dbReference>
<evidence type="ECO:0000313" key="10">
    <source>
        <dbReference type="EnsemblMetazoa" id="MESCA007295-PA"/>
    </source>
</evidence>
<organism evidence="10 11">
    <name type="scientific">Megaselia scalaris</name>
    <name type="common">Humpbacked fly</name>
    <name type="synonym">Phora scalaris</name>
    <dbReference type="NCBI Taxonomy" id="36166"/>
    <lineage>
        <taxon>Eukaryota</taxon>
        <taxon>Metazoa</taxon>
        <taxon>Ecdysozoa</taxon>
        <taxon>Arthropoda</taxon>
        <taxon>Hexapoda</taxon>
        <taxon>Insecta</taxon>
        <taxon>Pterygota</taxon>
        <taxon>Neoptera</taxon>
        <taxon>Endopterygota</taxon>
        <taxon>Diptera</taxon>
        <taxon>Brachycera</taxon>
        <taxon>Muscomorpha</taxon>
        <taxon>Platypezoidea</taxon>
        <taxon>Phoridae</taxon>
        <taxon>Megaseliini</taxon>
        <taxon>Megaselia</taxon>
    </lineage>
</organism>
<dbReference type="GO" id="GO:0043005">
    <property type="term" value="C:neuron projection"/>
    <property type="evidence" value="ECO:0007669"/>
    <property type="project" value="TreeGrafter"/>
</dbReference>
<protein>
    <recommendedName>
        <fullName evidence="9">Ig-like domain-containing protein</fullName>
    </recommendedName>
</protein>
<accession>T1GU86</accession>
<dbReference type="HOGENOM" id="CLU_027228_5_2_1"/>
<dbReference type="SMART" id="SM00408">
    <property type="entry name" value="IGc2"/>
    <property type="match status" value="1"/>
</dbReference>
<dbReference type="Pfam" id="PF13927">
    <property type="entry name" value="Ig_3"/>
    <property type="match status" value="1"/>
</dbReference>
<dbReference type="SMART" id="SM00409">
    <property type="entry name" value="IG"/>
    <property type="match status" value="1"/>
</dbReference>
<feature type="domain" description="Ig-like" evidence="9">
    <location>
        <begin position="19"/>
        <end position="110"/>
    </location>
</feature>
<reference evidence="10" key="2">
    <citation type="submission" date="2015-06" db="UniProtKB">
        <authorList>
            <consortium name="EnsemblMetazoa"/>
        </authorList>
    </citation>
    <scope>IDENTIFICATION</scope>
</reference>
<keyword evidence="4" id="KW-0677">Repeat</keyword>
<comment type="subcellular location">
    <subcellularLocation>
        <location evidence="1">Cell membrane</location>
    </subcellularLocation>
</comment>
<keyword evidence="6" id="KW-1015">Disulfide bond</keyword>
<dbReference type="Proteomes" id="UP000015102">
    <property type="component" value="Unassembled WGS sequence"/>
</dbReference>
<dbReference type="SUPFAM" id="SSF48726">
    <property type="entry name" value="Immunoglobulin"/>
    <property type="match status" value="1"/>
</dbReference>
<dbReference type="AlphaFoldDB" id="T1GU86"/>
<evidence type="ECO:0000256" key="1">
    <source>
        <dbReference type="ARBA" id="ARBA00004236"/>
    </source>
</evidence>